<dbReference type="AlphaFoldDB" id="A0A812J444"/>
<dbReference type="EMBL" id="CAJNDS010000347">
    <property type="protein sequence ID" value="CAE7195518.1"/>
    <property type="molecule type" value="Genomic_DNA"/>
</dbReference>
<dbReference type="InterPro" id="IPR000407">
    <property type="entry name" value="GDA1_CD39_NTPase"/>
</dbReference>
<feature type="transmembrane region" description="Helical" evidence="5">
    <location>
        <begin position="269"/>
        <end position="293"/>
    </location>
</feature>
<dbReference type="Gene3D" id="3.30.420.150">
    <property type="entry name" value="Exopolyphosphatase. Domain 2"/>
    <property type="match status" value="1"/>
</dbReference>
<comment type="caution">
    <text evidence="6">The sequence shown here is derived from an EMBL/GenBank/DDBJ whole genome shotgun (WGS) entry which is preliminary data.</text>
</comment>
<keyword evidence="4" id="KW-0067">ATP-binding</keyword>
<evidence type="ECO:0000256" key="4">
    <source>
        <dbReference type="PIRSR" id="PIRSR600407-2"/>
    </source>
</evidence>
<name>A0A812J444_9DINO</name>
<evidence type="ECO:0000256" key="1">
    <source>
        <dbReference type="ARBA" id="ARBA00009283"/>
    </source>
</evidence>
<keyword evidence="5" id="KW-0472">Membrane</keyword>
<dbReference type="GO" id="GO:0017110">
    <property type="term" value="F:nucleoside diphosphate phosphatase activity"/>
    <property type="evidence" value="ECO:0007669"/>
    <property type="project" value="TreeGrafter"/>
</dbReference>
<gene>
    <name evidence="6" type="primary">APY5</name>
    <name evidence="6" type="ORF">SNAT2548_LOCUS5401</name>
</gene>
<dbReference type="Proteomes" id="UP000604046">
    <property type="component" value="Unassembled WGS sequence"/>
</dbReference>
<keyword evidence="5" id="KW-0812">Transmembrane</keyword>
<feature type="binding site" evidence="4">
    <location>
        <begin position="51"/>
        <end position="55"/>
    </location>
    <ligand>
        <name>ATP</name>
        <dbReference type="ChEBI" id="CHEBI:30616"/>
    </ligand>
</feature>
<feature type="active site" description="Proton acceptor" evidence="3">
    <location>
        <position position="20"/>
    </location>
</feature>
<dbReference type="PANTHER" id="PTHR11782">
    <property type="entry name" value="ADENOSINE/GUANOSINE DIPHOSPHATASE"/>
    <property type="match status" value="1"/>
</dbReference>
<reference evidence="6" key="1">
    <citation type="submission" date="2021-02" db="EMBL/GenBank/DDBJ databases">
        <authorList>
            <person name="Dougan E. K."/>
            <person name="Rhodes N."/>
            <person name="Thang M."/>
            <person name="Chan C."/>
        </authorList>
    </citation>
    <scope>NUCLEOTIDE SEQUENCE</scope>
</reference>
<dbReference type="GO" id="GO:0005524">
    <property type="term" value="F:ATP binding"/>
    <property type="evidence" value="ECO:0007669"/>
    <property type="project" value="UniProtKB-KW"/>
</dbReference>
<accession>A0A812J444</accession>
<proteinExistence type="inferred from homology"/>
<keyword evidence="5" id="KW-1133">Transmembrane helix</keyword>
<keyword evidence="2" id="KW-0378">Hydrolase</keyword>
<evidence type="ECO:0000256" key="5">
    <source>
        <dbReference type="SAM" id="Phobius"/>
    </source>
</evidence>
<dbReference type="OrthoDB" id="436197at2759"/>
<dbReference type="GO" id="GO:0009134">
    <property type="term" value="P:nucleoside diphosphate catabolic process"/>
    <property type="evidence" value="ECO:0007669"/>
    <property type="project" value="TreeGrafter"/>
</dbReference>
<dbReference type="Pfam" id="PF01150">
    <property type="entry name" value="GDA1_CD39"/>
    <property type="match status" value="1"/>
</dbReference>
<organism evidence="6 7">
    <name type="scientific">Symbiodinium natans</name>
    <dbReference type="NCBI Taxonomy" id="878477"/>
    <lineage>
        <taxon>Eukaryota</taxon>
        <taxon>Sar</taxon>
        <taxon>Alveolata</taxon>
        <taxon>Dinophyceae</taxon>
        <taxon>Suessiales</taxon>
        <taxon>Symbiodiniaceae</taxon>
        <taxon>Symbiodinium</taxon>
    </lineage>
</organism>
<sequence>MPEAWADIIKGKDWCPSQEEAALAWIAANYLRGSFEVNADVPSMGVIEMGGGSTQVTFEVQPDEFERVAEVDQFQFKTGMGRVYSLYAHSYLGFGQDYAQSKLQDTMGDGESSDPCYPIGYTRVKSNGARHNGSGDSTQCRTNIRSLLFQEGSAPGRYEHELPVRGRFAATENFYYVRNDLQLPDKEGVCPTEAEAKAVCGKSLQDSAGDRACFALSYQLAFLGALKAVDVPGIEIEVQRKINGGDIDWALGAALAHLLSTPRVEPQGFSMTMSAVLTLVMALALLAAAFSLVCRPSGMVKGYESPTIFGTKSTGLE</sequence>
<evidence type="ECO:0000256" key="3">
    <source>
        <dbReference type="PIRSR" id="PIRSR600407-1"/>
    </source>
</evidence>
<keyword evidence="7" id="KW-1185">Reference proteome</keyword>
<evidence type="ECO:0000256" key="2">
    <source>
        <dbReference type="ARBA" id="ARBA00022801"/>
    </source>
</evidence>
<evidence type="ECO:0000313" key="7">
    <source>
        <dbReference type="Proteomes" id="UP000604046"/>
    </source>
</evidence>
<comment type="similarity">
    <text evidence="1">Belongs to the GDA1/CD39 NTPase family.</text>
</comment>
<dbReference type="GO" id="GO:0016020">
    <property type="term" value="C:membrane"/>
    <property type="evidence" value="ECO:0007669"/>
    <property type="project" value="TreeGrafter"/>
</dbReference>
<protein>
    <submittedName>
        <fullName evidence="6">APY5 protein</fullName>
    </submittedName>
</protein>
<evidence type="ECO:0000313" key="6">
    <source>
        <dbReference type="EMBL" id="CAE7195518.1"/>
    </source>
</evidence>
<keyword evidence="4" id="KW-0547">Nucleotide-binding</keyword>
<dbReference type="PANTHER" id="PTHR11782:SF83">
    <property type="entry name" value="GUANOSINE-DIPHOSPHATASE"/>
    <property type="match status" value="1"/>
</dbReference>